<evidence type="ECO:0000313" key="3">
    <source>
        <dbReference type="Proteomes" id="UP000319502"/>
    </source>
</evidence>
<sequence length="207" mass="22405">MTGMFKTRLDAPVLCSREGLVGDKQADRRYHGGPDKAVHLYPADHYARLVAAFPALAGQVGPGTLGENLSVAGVDETQVCLGDVFALGDCRLQITQSRRPCWKIDHRLGVSGASRRVADEGITGWYFRVLDEGVIAPGDDMMLVERPNPDISLARLWAVETAHRPAVDEVRALSRAAGLSAGWAKKLAQRADWLERQADGMNGGSND</sequence>
<reference evidence="2 3" key="1">
    <citation type="submission" date="2019-07" db="EMBL/GenBank/DDBJ databases">
        <title>The pathways for chlorine oxyanion respiration interact through the shared metabolite chlorate.</title>
        <authorList>
            <person name="Barnum T.P."/>
            <person name="Cheng Y."/>
            <person name="Hill K.A."/>
            <person name="Lucas L.N."/>
            <person name="Carlson H.K."/>
            <person name="Coates J.D."/>
        </authorList>
    </citation>
    <scope>NUCLEOTIDE SEQUENCE [LARGE SCALE GENOMIC DNA]</scope>
    <source>
        <strain evidence="2 3">SFB-3</strain>
    </source>
</reference>
<dbReference type="OrthoDB" id="9796486at2"/>
<dbReference type="PANTHER" id="PTHR30212">
    <property type="entry name" value="PROTEIN YIIM"/>
    <property type="match status" value="1"/>
</dbReference>
<dbReference type="AlphaFoldDB" id="A0A557R1V5"/>
<proteinExistence type="predicted"/>
<dbReference type="EMBL" id="VMNK01000003">
    <property type="protein sequence ID" value="TVO59147.1"/>
    <property type="molecule type" value="Genomic_DNA"/>
</dbReference>
<dbReference type="InterPro" id="IPR052353">
    <property type="entry name" value="Benzoxazolinone_Detox_Enz"/>
</dbReference>
<evidence type="ECO:0000259" key="1">
    <source>
        <dbReference type="PROSITE" id="PS51340"/>
    </source>
</evidence>
<comment type="caution">
    <text evidence="2">The sequence shown here is derived from an EMBL/GenBank/DDBJ whole genome shotgun (WGS) entry which is preliminary data.</text>
</comment>
<dbReference type="PROSITE" id="PS51340">
    <property type="entry name" value="MOSC"/>
    <property type="match status" value="1"/>
</dbReference>
<keyword evidence="3" id="KW-1185">Reference proteome</keyword>
<accession>A0A557R1V5</accession>
<evidence type="ECO:0000313" key="2">
    <source>
        <dbReference type="EMBL" id="TVO59147.1"/>
    </source>
</evidence>
<dbReference type="Pfam" id="PF03473">
    <property type="entry name" value="MOSC"/>
    <property type="match status" value="1"/>
</dbReference>
<gene>
    <name evidence="2" type="ORF">FHP91_04705</name>
</gene>
<dbReference type="GO" id="GO:0030151">
    <property type="term" value="F:molybdenum ion binding"/>
    <property type="evidence" value="ECO:0007669"/>
    <property type="project" value="InterPro"/>
</dbReference>
<protein>
    <submittedName>
        <fullName evidence="2">MOSC domain-containing protein</fullName>
    </submittedName>
</protein>
<dbReference type="InterPro" id="IPR005302">
    <property type="entry name" value="MoCF_Sase_C"/>
</dbReference>
<name>A0A557R1V5_9RHOO</name>
<dbReference type="Gene3D" id="2.40.33.20">
    <property type="entry name" value="PK beta-barrel domain-like"/>
    <property type="match status" value="1"/>
</dbReference>
<organism evidence="2 3">
    <name type="scientific">Denitromonas halophila</name>
    <dbReference type="NCBI Taxonomy" id="1629404"/>
    <lineage>
        <taxon>Bacteria</taxon>
        <taxon>Pseudomonadati</taxon>
        <taxon>Pseudomonadota</taxon>
        <taxon>Betaproteobacteria</taxon>
        <taxon>Rhodocyclales</taxon>
        <taxon>Zoogloeaceae</taxon>
        <taxon>Denitromonas</taxon>
    </lineage>
</organism>
<dbReference type="Proteomes" id="UP000319502">
    <property type="component" value="Unassembled WGS sequence"/>
</dbReference>
<feature type="domain" description="MOSC" evidence="1">
    <location>
        <begin position="7"/>
        <end position="144"/>
    </location>
</feature>
<dbReference type="GO" id="GO:0003824">
    <property type="term" value="F:catalytic activity"/>
    <property type="evidence" value="ECO:0007669"/>
    <property type="project" value="InterPro"/>
</dbReference>
<dbReference type="GO" id="GO:0030170">
    <property type="term" value="F:pyridoxal phosphate binding"/>
    <property type="evidence" value="ECO:0007669"/>
    <property type="project" value="InterPro"/>
</dbReference>
<dbReference type="SUPFAM" id="SSF50800">
    <property type="entry name" value="PK beta-barrel domain-like"/>
    <property type="match status" value="1"/>
</dbReference>
<dbReference type="PANTHER" id="PTHR30212:SF2">
    <property type="entry name" value="PROTEIN YIIM"/>
    <property type="match status" value="1"/>
</dbReference>
<dbReference type="InterPro" id="IPR011037">
    <property type="entry name" value="Pyrv_Knase-like_insert_dom_sf"/>
</dbReference>